<evidence type="ECO:0000256" key="1">
    <source>
        <dbReference type="ARBA" id="ARBA00022691"/>
    </source>
</evidence>
<feature type="region of interest" description="Disordered" evidence="5">
    <location>
        <begin position="405"/>
        <end position="460"/>
    </location>
</feature>
<dbReference type="Gene3D" id="3.20.20.70">
    <property type="entry name" value="Aldolase class I"/>
    <property type="match status" value="1"/>
</dbReference>
<keyword evidence="2" id="KW-0479">Metal-binding</keyword>
<dbReference type="CDD" id="cd01335">
    <property type="entry name" value="Radical_SAM"/>
    <property type="match status" value="1"/>
</dbReference>
<sequence length="460" mass="52956">MAGVKQIVSTALMNEGLKYIEKDPMENMPKLLKWAEKIVTRENHKRYLQSFKEIAEDPDSNWYKLIERYFSELSPSTRKKFMINYMINSGVVGIPIQDKMEKKYDCNVPWAILMDPTSACNLKCTGCWAAEYEKTDSLSIETLDRIIREGKEIGIYMYIFSGGEPLVRKDDLIKLAEKHNDCSFLSFTNATLVDEEFAKKLGELGNFGLAISVEGFEKETDMRRGDGTYNKVIEAMKLLKKEGVVFGFSTCYHKYNTDAVGSEEYLDFLIEQGCMFGWYFTYIPIGKDAVTDLIATPEQRKFMYQQVRNFRKEKPIFVLDFWNDGEYVNGCIAGGKNYLHINSNGDVEPCAFIHYSNVNIKEVSLIEALQSPLFRQYKENQPFNENHLRPCPLLDNPEKLRDMVKKSGAYSTQPIDREEVEDLTAKTEEVSKKWAKTADELWEESQEEKSKKEASCSASE</sequence>
<evidence type="ECO:0000256" key="2">
    <source>
        <dbReference type="ARBA" id="ARBA00022723"/>
    </source>
</evidence>
<organism evidence="7 8">
    <name type="scientific">Anaerosalibacter bizertensis</name>
    <dbReference type="NCBI Taxonomy" id="932217"/>
    <lineage>
        <taxon>Bacteria</taxon>
        <taxon>Bacillati</taxon>
        <taxon>Bacillota</taxon>
        <taxon>Tissierellia</taxon>
        <taxon>Tissierellales</taxon>
        <taxon>Sporanaerobacteraceae</taxon>
        <taxon>Anaerosalibacter</taxon>
    </lineage>
</organism>
<evidence type="ECO:0000259" key="6">
    <source>
        <dbReference type="PROSITE" id="PS51918"/>
    </source>
</evidence>
<reference evidence="7 8" key="1">
    <citation type="submission" date="2019-08" db="EMBL/GenBank/DDBJ databases">
        <title>In-depth cultivation of the pig gut microbiome towards novel bacterial diversity and tailored functional studies.</title>
        <authorList>
            <person name="Wylensek D."/>
            <person name="Hitch T.C.A."/>
            <person name="Clavel T."/>
        </authorList>
    </citation>
    <scope>NUCLEOTIDE SEQUENCE [LARGE SCALE GENOMIC DNA]</scope>
    <source>
        <strain evidence="7 8">Med78-601-WT-4W-RMD-3</strain>
    </source>
</reference>
<accession>A0A844FKF0</accession>
<dbReference type="InterPro" id="IPR013785">
    <property type="entry name" value="Aldolase_TIM"/>
</dbReference>
<dbReference type="GO" id="GO:0046872">
    <property type="term" value="F:metal ion binding"/>
    <property type="evidence" value="ECO:0007669"/>
    <property type="project" value="UniProtKB-KW"/>
</dbReference>
<dbReference type="AlphaFoldDB" id="A0A844FKF0"/>
<dbReference type="PANTHER" id="PTHR43524">
    <property type="entry name" value="RADICAL SAM SUPERFAMILY PROTEIN"/>
    <property type="match status" value="1"/>
</dbReference>
<dbReference type="SUPFAM" id="SSF102114">
    <property type="entry name" value="Radical SAM enzymes"/>
    <property type="match status" value="1"/>
</dbReference>
<evidence type="ECO:0000256" key="5">
    <source>
        <dbReference type="SAM" id="MobiDB-lite"/>
    </source>
</evidence>
<dbReference type="InterPro" id="IPR007197">
    <property type="entry name" value="rSAM"/>
</dbReference>
<evidence type="ECO:0000313" key="7">
    <source>
        <dbReference type="EMBL" id="MSS44420.1"/>
    </source>
</evidence>
<dbReference type="Proteomes" id="UP000462760">
    <property type="component" value="Unassembled WGS sequence"/>
</dbReference>
<comment type="caution">
    <text evidence="7">The sequence shown here is derived from an EMBL/GenBank/DDBJ whole genome shotgun (WGS) entry which is preliminary data.</text>
</comment>
<feature type="compositionally biased region" description="Basic and acidic residues" evidence="5">
    <location>
        <begin position="423"/>
        <end position="439"/>
    </location>
</feature>
<evidence type="ECO:0000313" key="8">
    <source>
        <dbReference type="Proteomes" id="UP000462760"/>
    </source>
</evidence>
<dbReference type="SFLD" id="SFLDG01386">
    <property type="entry name" value="main_SPASM_domain-containing"/>
    <property type="match status" value="1"/>
</dbReference>
<dbReference type="RefSeq" id="WP_320055294.1">
    <property type="nucleotide sequence ID" value="NZ_JAJBNW010000005.1"/>
</dbReference>
<keyword evidence="4" id="KW-0411">Iron-sulfur</keyword>
<keyword evidence="1" id="KW-0949">S-adenosyl-L-methionine</keyword>
<dbReference type="PROSITE" id="PS51918">
    <property type="entry name" value="RADICAL_SAM"/>
    <property type="match status" value="1"/>
</dbReference>
<dbReference type="EMBL" id="VULR01000026">
    <property type="protein sequence ID" value="MSS44420.1"/>
    <property type="molecule type" value="Genomic_DNA"/>
</dbReference>
<keyword evidence="3" id="KW-0408">Iron</keyword>
<proteinExistence type="predicted"/>
<dbReference type="GO" id="GO:0003824">
    <property type="term" value="F:catalytic activity"/>
    <property type="evidence" value="ECO:0007669"/>
    <property type="project" value="InterPro"/>
</dbReference>
<dbReference type="CDD" id="cd21128">
    <property type="entry name" value="SPASM_rSAM"/>
    <property type="match status" value="1"/>
</dbReference>
<gene>
    <name evidence="7" type="ORF">FYJ27_12120</name>
</gene>
<dbReference type="InterPro" id="IPR058240">
    <property type="entry name" value="rSAM_sf"/>
</dbReference>
<dbReference type="PANTHER" id="PTHR43524:SF1">
    <property type="entry name" value="RADICAL SAM SUPERFAMILY PROTEIN"/>
    <property type="match status" value="1"/>
</dbReference>
<feature type="domain" description="Radical SAM core" evidence="6">
    <location>
        <begin position="106"/>
        <end position="314"/>
    </location>
</feature>
<dbReference type="InterPro" id="IPR023885">
    <property type="entry name" value="4Fe4S-binding_SPASM_dom"/>
</dbReference>
<name>A0A844FKF0_9FIRM</name>
<protein>
    <submittedName>
        <fullName evidence="7">Radical SAM protein</fullName>
    </submittedName>
</protein>
<evidence type="ECO:0000256" key="4">
    <source>
        <dbReference type="ARBA" id="ARBA00023014"/>
    </source>
</evidence>
<dbReference type="SFLD" id="SFLDS00029">
    <property type="entry name" value="Radical_SAM"/>
    <property type="match status" value="1"/>
</dbReference>
<dbReference type="SFLD" id="SFLDG01067">
    <property type="entry name" value="SPASM/twitch_domain_containing"/>
    <property type="match status" value="1"/>
</dbReference>
<dbReference type="Pfam" id="PF13186">
    <property type="entry name" value="SPASM"/>
    <property type="match status" value="1"/>
</dbReference>
<evidence type="ECO:0000256" key="3">
    <source>
        <dbReference type="ARBA" id="ARBA00023004"/>
    </source>
</evidence>
<dbReference type="GO" id="GO:0051536">
    <property type="term" value="F:iron-sulfur cluster binding"/>
    <property type="evidence" value="ECO:0007669"/>
    <property type="project" value="UniProtKB-KW"/>
</dbReference>
<dbReference type="Pfam" id="PF04055">
    <property type="entry name" value="Radical_SAM"/>
    <property type="match status" value="1"/>
</dbReference>